<evidence type="ECO:0000313" key="2">
    <source>
        <dbReference type="Proteomes" id="UP000176581"/>
    </source>
</evidence>
<gene>
    <name evidence="1" type="ORF">A3J47_01875</name>
</gene>
<dbReference type="Proteomes" id="UP000176581">
    <property type="component" value="Unassembled WGS sequence"/>
</dbReference>
<reference evidence="1 2" key="1">
    <citation type="journal article" date="2016" name="Nat. Commun.">
        <title>Thousands of microbial genomes shed light on interconnected biogeochemical processes in an aquifer system.</title>
        <authorList>
            <person name="Anantharaman K."/>
            <person name="Brown C.T."/>
            <person name="Hug L.A."/>
            <person name="Sharon I."/>
            <person name="Castelle C.J."/>
            <person name="Probst A.J."/>
            <person name="Thomas B.C."/>
            <person name="Singh A."/>
            <person name="Wilkins M.J."/>
            <person name="Karaoz U."/>
            <person name="Brodie E.L."/>
            <person name="Williams K.H."/>
            <person name="Hubbard S.S."/>
            <person name="Banfield J.F."/>
        </authorList>
    </citation>
    <scope>NUCLEOTIDE SEQUENCE [LARGE SCALE GENOMIC DNA]</scope>
</reference>
<organism evidence="1 2">
    <name type="scientific">Candidatus Yanofskybacteria bacterium RIFCSPHIGHO2_02_FULL_43_22</name>
    <dbReference type="NCBI Taxonomy" id="1802681"/>
    <lineage>
        <taxon>Bacteria</taxon>
        <taxon>Candidatus Yanofskyibacteriota</taxon>
    </lineage>
</organism>
<accession>A0A1F8FMA3</accession>
<evidence type="ECO:0000313" key="1">
    <source>
        <dbReference type="EMBL" id="OGN14337.1"/>
    </source>
</evidence>
<dbReference type="EMBL" id="MGJV01000027">
    <property type="protein sequence ID" value="OGN14337.1"/>
    <property type="molecule type" value="Genomic_DNA"/>
</dbReference>
<comment type="caution">
    <text evidence="1">The sequence shown here is derived from an EMBL/GenBank/DDBJ whole genome shotgun (WGS) entry which is preliminary data.</text>
</comment>
<name>A0A1F8FMA3_9BACT</name>
<sequence>MNLREIVDYIFEHSLSMCEPMGNAIMETITKTELTNDGFRIVSTTRPDIWVGMKEFKGTIFVQVSSFDGNYGSMARNQEKSRAIYNQMVDALLAAEPKQGEPETSGGRIFSHETYLGRTVRVYDHDDDL</sequence>
<protein>
    <submittedName>
        <fullName evidence="1">Uncharacterized protein</fullName>
    </submittedName>
</protein>
<dbReference type="AlphaFoldDB" id="A0A1F8FMA3"/>
<proteinExistence type="predicted"/>